<keyword evidence="2" id="KW-1003">Cell membrane</keyword>
<feature type="transmembrane region" description="Helical" evidence="6">
    <location>
        <begin position="206"/>
        <end position="225"/>
    </location>
</feature>
<accession>A0A0M2RDI0</accession>
<dbReference type="GO" id="GO:0022857">
    <property type="term" value="F:transmembrane transporter activity"/>
    <property type="evidence" value="ECO:0007669"/>
    <property type="project" value="InterPro"/>
</dbReference>
<dbReference type="GO" id="GO:0005886">
    <property type="term" value="C:plasma membrane"/>
    <property type="evidence" value="ECO:0007669"/>
    <property type="project" value="UniProtKB-SubCell"/>
</dbReference>
<evidence type="ECO:0000256" key="1">
    <source>
        <dbReference type="ARBA" id="ARBA00004651"/>
    </source>
</evidence>
<keyword evidence="3 6" id="KW-0812">Transmembrane</keyword>
<dbReference type="EMBL" id="LANI01000004">
    <property type="protein sequence ID" value="KKJ77618.1"/>
    <property type="molecule type" value="Genomic_DNA"/>
</dbReference>
<keyword evidence="5 6" id="KW-0472">Membrane</keyword>
<dbReference type="Pfam" id="PF02653">
    <property type="entry name" value="BPD_transp_2"/>
    <property type="match status" value="1"/>
</dbReference>
<organism evidence="7 8">
    <name type="scientific">Kiloniella litopenaei</name>
    <dbReference type="NCBI Taxonomy" id="1549748"/>
    <lineage>
        <taxon>Bacteria</taxon>
        <taxon>Pseudomonadati</taxon>
        <taxon>Pseudomonadota</taxon>
        <taxon>Alphaproteobacteria</taxon>
        <taxon>Rhodospirillales</taxon>
        <taxon>Kiloniellaceae</taxon>
        <taxon>Kiloniella</taxon>
    </lineage>
</organism>
<evidence type="ECO:0000256" key="3">
    <source>
        <dbReference type="ARBA" id="ARBA00022692"/>
    </source>
</evidence>
<evidence type="ECO:0000313" key="7">
    <source>
        <dbReference type="EMBL" id="KKJ77618.1"/>
    </source>
</evidence>
<feature type="transmembrane region" description="Helical" evidence="6">
    <location>
        <begin position="145"/>
        <end position="169"/>
    </location>
</feature>
<sequence length="377" mass="40734">MSSPSKALPAWIDVGLIPLINILLAFIVSGIVIFIIGEDPVEAVKIIVYGAFGNDYNLGYTLYYTTNFIFTGLAVAVAFHASLFNIGGEGQAYIGGLGVGLLCLALDQYFPFWIILPLAIAASGLFGAAWAYIPAYLQAYRGSHIVITTIMFNFIAFSLMNYLLVNILIEPGQMSPESRDFAEVAHIPTMQQAAAWFGIEMSNTPLNMSIFLALLSCVFVWLFMWHTRWGYAIRMLGFNENAANYSGINTQRLIVGTMCLSGVLAGFVGINEIMGVHHRVLLDFTAGAGFTGIAVALMGRNHPVGIIIASLLFGALFQGGAELSFEIPTIQVEMVKAIQGLVILFCGALAYMARPTVERIFIAMIANKAVAGEQANG</sequence>
<dbReference type="AlphaFoldDB" id="A0A0M2RDI0"/>
<feature type="transmembrane region" description="Helical" evidence="6">
    <location>
        <begin position="12"/>
        <end position="36"/>
    </location>
</feature>
<evidence type="ECO:0000256" key="6">
    <source>
        <dbReference type="SAM" id="Phobius"/>
    </source>
</evidence>
<dbReference type="CDD" id="cd06580">
    <property type="entry name" value="TM_PBP1_transp_TpRbsC_like"/>
    <property type="match status" value="1"/>
</dbReference>
<protein>
    <submittedName>
        <fullName evidence="7">Sugar ABC transporter permease</fullName>
    </submittedName>
</protein>
<feature type="transmembrane region" description="Helical" evidence="6">
    <location>
        <begin position="113"/>
        <end position="133"/>
    </location>
</feature>
<gene>
    <name evidence="7" type="ORF">WH95_08130</name>
</gene>
<comment type="caution">
    <text evidence="7">The sequence shown here is derived from an EMBL/GenBank/DDBJ whole genome shotgun (WGS) entry which is preliminary data.</text>
</comment>
<reference evidence="7 8" key="1">
    <citation type="submission" date="2015-03" db="EMBL/GenBank/DDBJ databases">
        <title>Genome sequence of Kiloniella sp. P1-1, isolated from the gut microflora of Pacific white shrimp, Penaeus vannamei.</title>
        <authorList>
            <person name="Shao Z."/>
            <person name="Wang L."/>
            <person name="Li X."/>
        </authorList>
    </citation>
    <scope>NUCLEOTIDE SEQUENCE [LARGE SCALE GENOMIC DNA]</scope>
    <source>
        <strain evidence="7 8">P1-1</strain>
    </source>
</reference>
<feature type="transmembrane region" description="Helical" evidence="6">
    <location>
        <begin position="337"/>
        <end position="354"/>
    </location>
</feature>
<dbReference type="OrthoDB" id="45037at2"/>
<evidence type="ECO:0000256" key="2">
    <source>
        <dbReference type="ARBA" id="ARBA00022475"/>
    </source>
</evidence>
<name>A0A0M2RDI0_9PROT</name>
<feature type="transmembrane region" description="Helical" evidence="6">
    <location>
        <begin position="304"/>
        <end position="325"/>
    </location>
</feature>
<dbReference type="PATRIC" id="fig|1549748.8.peg.3580"/>
<dbReference type="PANTHER" id="PTHR47089:SF1">
    <property type="entry name" value="GUANOSINE ABC TRANSPORTER PERMEASE PROTEIN NUPP"/>
    <property type="match status" value="1"/>
</dbReference>
<feature type="transmembrane region" description="Helical" evidence="6">
    <location>
        <begin position="280"/>
        <end position="297"/>
    </location>
</feature>
<evidence type="ECO:0000313" key="8">
    <source>
        <dbReference type="Proteomes" id="UP000034491"/>
    </source>
</evidence>
<dbReference type="Proteomes" id="UP000034491">
    <property type="component" value="Unassembled WGS sequence"/>
</dbReference>
<dbReference type="PANTHER" id="PTHR47089">
    <property type="entry name" value="ABC TRANSPORTER, PERMEASE PROTEIN"/>
    <property type="match status" value="1"/>
</dbReference>
<feature type="transmembrane region" description="Helical" evidence="6">
    <location>
        <begin position="253"/>
        <end position="274"/>
    </location>
</feature>
<proteinExistence type="predicted"/>
<evidence type="ECO:0000256" key="4">
    <source>
        <dbReference type="ARBA" id="ARBA00022989"/>
    </source>
</evidence>
<keyword evidence="4 6" id="KW-1133">Transmembrane helix</keyword>
<dbReference type="STRING" id="1549748.WH95_08130"/>
<comment type="subcellular location">
    <subcellularLocation>
        <location evidence="1">Cell membrane</location>
        <topology evidence="1">Multi-pass membrane protein</topology>
    </subcellularLocation>
</comment>
<evidence type="ECO:0000256" key="5">
    <source>
        <dbReference type="ARBA" id="ARBA00023136"/>
    </source>
</evidence>
<keyword evidence="8" id="KW-1185">Reference proteome</keyword>
<dbReference type="InterPro" id="IPR001851">
    <property type="entry name" value="ABC_transp_permease"/>
</dbReference>
<feature type="transmembrane region" description="Helical" evidence="6">
    <location>
        <begin position="62"/>
        <end position="83"/>
    </location>
</feature>
<dbReference type="RefSeq" id="WP_046505343.1">
    <property type="nucleotide sequence ID" value="NZ_LANI01000004.1"/>
</dbReference>